<accession>A0A7R8YMF5</accession>
<proteinExistence type="predicted"/>
<dbReference type="Proteomes" id="UP000594454">
    <property type="component" value="Chromosome 1"/>
</dbReference>
<dbReference type="EMBL" id="LR899009">
    <property type="protein sequence ID" value="CAD7077412.1"/>
    <property type="molecule type" value="Genomic_DNA"/>
</dbReference>
<evidence type="ECO:0000313" key="2">
    <source>
        <dbReference type="Proteomes" id="UP000594454"/>
    </source>
</evidence>
<gene>
    <name evidence="1" type="ORF">HERILL_LOCUS762</name>
</gene>
<sequence>MQNPVINFLRLGFPDPEWYRAMKSDADCLRSSIDKSYAEFETRDNQLERISVGLRLQAGWHCLLLVISREKLIQTSTCLEFMNLFRGNRIFN</sequence>
<name>A0A7R8YMF5_HERIL</name>
<reference evidence="1 2" key="1">
    <citation type="submission" date="2020-11" db="EMBL/GenBank/DDBJ databases">
        <authorList>
            <person name="Wallbank WR R."/>
            <person name="Pardo Diaz C."/>
            <person name="Kozak K."/>
            <person name="Martin S."/>
            <person name="Jiggins C."/>
            <person name="Moest M."/>
            <person name="Warren A I."/>
            <person name="Generalovic N T."/>
            <person name="Byers J.R.P. K."/>
            <person name="Montejo-Kovacevich G."/>
            <person name="Yen C E."/>
        </authorList>
    </citation>
    <scope>NUCLEOTIDE SEQUENCE [LARGE SCALE GENOMIC DNA]</scope>
</reference>
<dbReference type="InParanoid" id="A0A7R8YMF5"/>
<evidence type="ECO:0000313" key="1">
    <source>
        <dbReference type="EMBL" id="CAD7077412.1"/>
    </source>
</evidence>
<protein>
    <submittedName>
        <fullName evidence="1">Uncharacterized protein</fullName>
    </submittedName>
</protein>
<keyword evidence="2" id="KW-1185">Reference proteome</keyword>
<organism evidence="1 2">
    <name type="scientific">Hermetia illucens</name>
    <name type="common">Black soldier fly</name>
    <dbReference type="NCBI Taxonomy" id="343691"/>
    <lineage>
        <taxon>Eukaryota</taxon>
        <taxon>Metazoa</taxon>
        <taxon>Ecdysozoa</taxon>
        <taxon>Arthropoda</taxon>
        <taxon>Hexapoda</taxon>
        <taxon>Insecta</taxon>
        <taxon>Pterygota</taxon>
        <taxon>Neoptera</taxon>
        <taxon>Endopterygota</taxon>
        <taxon>Diptera</taxon>
        <taxon>Brachycera</taxon>
        <taxon>Stratiomyomorpha</taxon>
        <taxon>Stratiomyidae</taxon>
        <taxon>Hermetiinae</taxon>
        <taxon>Hermetia</taxon>
    </lineage>
</organism>
<dbReference type="AlphaFoldDB" id="A0A7R8YMF5"/>